<sequence>MIPNSDNSRQSKIMHSLHRNPIQISDLNGFKRKLERDFFADVNLVPFADQGTSLDLSIEMHCNYRLAELLSFFNQQYWQEHLKFGELSDDFSLESSLLHIGTQLEREIDIEELTLFLKDTSITIHRIHRQSISRNLYGIFAALMKHQVFLTQGYSQMPYEIYLPVFEEAKFQNGTEFEPFQNQKSCEGCDYFGYWGLYFEGQDEAMIYDLNHKRIIPGNQFMLNE</sequence>
<dbReference type="AlphaFoldDB" id="A0A2A4G6U3"/>
<name>A0A2A4G6U3_9FLAO</name>
<dbReference type="EMBL" id="NBWU01000004">
    <property type="protein sequence ID" value="PCE63690.1"/>
    <property type="molecule type" value="Genomic_DNA"/>
</dbReference>
<accession>A0A2A4G6U3</accession>
<protein>
    <submittedName>
        <fullName evidence="1">Uncharacterized protein</fullName>
    </submittedName>
</protein>
<keyword evidence="2" id="KW-1185">Reference proteome</keyword>
<organism evidence="1 2">
    <name type="scientific">Sediminicola luteus</name>
    <dbReference type="NCBI Taxonomy" id="319238"/>
    <lineage>
        <taxon>Bacteria</taxon>
        <taxon>Pseudomonadati</taxon>
        <taxon>Bacteroidota</taxon>
        <taxon>Flavobacteriia</taxon>
        <taxon>Flavobacteriales</taxon>
        <taxon>Flavobacteriaceae</taxon>
        <taxon>Sediminicola</taxon>
    </lineage>
</organism>
<gene>
    <name evidence="1" type="ORF">B7P33_10450</name>
</gene>
<proteinExistence type="predicted"/>
<dbReference type="OrthoDB" id="1418731at2"/>
<evidence type="ECO:0000313" key="1">
    <source>
        <dbReference type="EMBL" id="PCE63690.1"/>
    </source>
</evidence>
<comment type="caution">
    <text evidence="1">The sequence shown here is derived from an EMBL/GenBank/DDBJ whole genome shotgun (WGS) entry which is preliminary data.</text>
</comment>
<evidence type="ECO:0000313" key="2">
    <source>
        <dbReference type="Proteomes" id="UP000219559"/>
    </source>
</evidence>
<dbReference type="Proteomes" id="UP000219559">
    <property type="component" value="Unassembled WGS sequence"/>
</dbReference>
<reference evidence="1 2" key="1">
    <citation type="submission" date="2017-04" db="EMBL/GenBank/DDBJ databases">
        <title>A new member of the family Flavobacteriaceae isolated from ascidians.</title>
        <authorList>
            <person name="Chen L."/>
        </authorList>
    </citation>
    <scope>NUCLEOTIDE SEQUENCE [LARGE SCALE GENOMIC DNA]</scope>
    <source>
        <strain evidence="1 2">HQA918</strain>
    </source>
</reference>